<feature type="domain" description="ABC transporter" evidence="5">
    <location>
        <begin position="11"/>
        <end position="237"/>
    </location>
</feature>
<accession>A0A971M406</accession>
<dbReference type="PANTHER" id="PTHR43423:SF1">
    <property type="entry name" value="ABC TRANSPORTER I FAMILY MEMBER 17"/>
    <property type="match status" value="1"/>
</dbReference>
<organism evidence="6 7">
    <name type="scientific">Syntrophorhabdus aromaticivorans</name>
    <dbReference type="NCBI Taxonomy" id="328301"/>
    <lineage>
        <taxon>Bacteria</taxon>
        <taxon>Pseudomonadati</taxon>
        <taxon>Thermodesulfobacteriota</taxon>
        <taxon>Syntrophorhabdia</taxon>
        <taxon>Syntrophorhabdales</taxon>
        <taxon>Syntrophorhabdaceae</taxon>
        <taxon>Syntrophorhabdus</taxon>
    </lineage>
</organism>
<keyword evidence="4 6" id="KW-0067">ATP-binding</keyword>
<dbReference type="PROSITE" id="PS50893">
    <property type="entry name" value="ABC_TRANSPORTER_2"/>
    <property type="match status" value="1"/>
</dbReference>
<evidence type="ECO:0000313" key="7">
    <source>
        <dbReference type="Proteomes" id="UP000777265"/>
    </source>
</evidence>
<dbReference type="SUPFAM" id="SSF52540">
    <property type="entry name" value="P-loop containing nucleoside triphosphate hydrolases"/>
    <property type="match status" value="1"/>
</dbReference>
<dbReference type="Gene3D" id="3.40.50.300">
    <property type="entry name" value="P-loop containing nucleotide triphosphate hydrolases"/>
    <property type="match status" value="1"/>
</dbReference>
<dbReference type="Proteomes" id="UP000777265">
    <property type="component" value="Unassembled WGS sequence"/>
</dbReference>
<dbReference type="InterPro" id="IPR027417">
    <property type="entry name" value="P-loop_NTPase"/>
</dbReference>
<dbReference type="InterPro" id="IPR003593">
    <property type="entry name" value="AAA+_ATPase"/>
</dbReference>
<dbReference type="PROSITE" id="PS00211">
    <property type="entry name" value="ABC_TRANSPORTER_1"/>
    <property type="match status" value="1"/>
</dbReference>
<evidence type="ECO:0000313" key="6">
    <source>
        <dbReference type="EMBL" id="NLW35061.1"/>
    </source>
</evidence>
<evidence type="ECO:0000259" key="5">
    <source>
        <dbReference type="PROSITE" id="PS50893"/>
    </source>
</evidence>
<dbReference type="GO" id="GO:0035435">
    <property type="term" value="P:phosphate ion transmembrane transport"/>
    <property type="evidence" value="ECO:0007669"/>
    <property type="project" value="InterPro"/>
</dbReference>
<dbReference type="InterPro" id="IPR017871">
    <property type="entry name" value="ABC_transporter-like_CS"/>
</dbReference>
<dbReference type="GO" id="GO:0005315">
    <property type="term" value="F:phosphate transmembrane transporter activity"/>
    <property type="evidence" value="ECO:0007669"/>
    <property type="project" value="InterPro"/>
</dbReference>
<keyword evidence="3" id="KW-0547">Nucleotide-binding</keyword>
<reference evidence="6" key="1">
    <citation type="journal article" date="2020" name="Biotechnol. Biofuels">
        <title>New insights from the biogas microbiome by comprehensive genome-resolved metagenomics of nearly 1600 species originating from multiple anaerobic digesters.</title>
        <authorList>
            <person name="Campanaro S."/>
            <person name="Treu L."/>
            <person name="Rodriguez-R L.M."/>
            <person name="Kovalovszki A."/>
            <person name="Ziels R.M."/>
            <person name="Maus I."/>
            <person name="Zhu X."/>
            <person name="Kougias P.G."/>
            <person name="Basile A."/>
            <person name="Luo G."/>
            <person name="Schluter A."/>
            <person name="Konstantinidis K.T."/>
            <person name="Angelidaki I."/>
        </authorList>
    </citation>
    <scope>NUCLEOTIDE SEQUENCE</scope>
    <source>
        <strain evidence="6">AS06rmzACSIP_7</strain>
    </source>
</reference>
<sequence>MNNNRIKNTKIKVTDLTFSYKGRRILDGINESFEEYAVTAIIGPSGVGKSTFLMTLNRLWENIPEAHLSGKVEMKLNGQFGDIHDRSVSPSNLRRLVGTVFQKPNPLPMSIFRNVAFPLKLSGEKDKRLVTRKVEEVLRKAYLWDEVKDRLTHSALALSGGQQQRLCMARSLILEPEVLLLDEPTSSLDKKAAEVIEELILQLKERITILAVSHYLDQVKRIADRVVRFSEGKIKNG</sequence>
<dbReference type="InterPro" id="IPR005670">
    <property type="entry name" value="PstB-like"/>
</dbReference>
<evidence type="ECO:0000256" key="4">
    <source>
        <dbReference type="ARBA" id="ARBA00022840"/>
    </source>
</evidence>
<dbReference type="Pfam" id="PF00005">
    <property type="entry name" value="ABC_tran"/>
    <property type="match status" value="1"/>
</dbReference>
<gene>
    <name evidence="6" type="ORF">GXY80_06200</name>
</gene>
<evidence type="ECO:0000256" key="2">
    <source>
        <dbReference type="ARBA" id="ARBA00022592"/>
    </source>
</evidence>
<dbReference type="AlphaFoldDB" id="A0A971M406"/>
<comment type="caution">
    <text evidence="6">The sequence shown here is derived from an EMBL/GenBank/DDBJ whole genome shotgun (WGS) entry which is preliminary data.</text>
</comment>
<keyword evidence="2" id="KW-0592">Phosphate transport</keyword>
<dbReference type="CDD" id="cd03260">
    <property type="entry name" value="ABC_PstB_phosphate_transporter"/>
    <property type="match status" value="1"/>
</dbReference>
<name>A0A971M406_9BACT</name>
<dbReference type="GO" id="GO:0016887">
    <property type="term" value="F:ATP hydrolysis activity"/>
    <property type="evidence" value="ECO:0007669"/>
    <property type="project" value="InterPro"/>
</dbReference>
<dbReference type="GO" id="GO:0005524">
    <property type="term" value="F:ATP binding"/>
    <property type="evidence" value="ECO:0007669"/>
    <property type="project" value="UniProtKB-KW"/>
</dbReference>
<dbReference type="InterPro" id="IPR003439">
    <property type="entry name" value="ABC_transporter-like_ATP-bd"/>
</dbReference>
<evidence type="ECO:0000256" key="1">
    <source>
        <dbReference type="ARBA" id="ARBA00022448"/>
    </source>
</evidence>
<evidence type="ECO:0000256" key="3">
    <source>
        <dbReference type="ARBA" id="ARBA00022741"/>
    </source>
</evidence>
<dbReference type="PANTHER" id="PTHR43423">
    <property type="entry name" value="ABC TRANSPORTER I FAMILY MEMBER 17"/>
    <property type="match status" value="1"/>
</dbReference>
<proteinExistence type="predicted"/>
<keyword evidence="1" id="KW-0813">Transport</keyword>
<dbReference type="EMBL" id="JAAYEE010000102">
    <property type="protein sequence ID" value="NLW35061.1"/>
    <property type="molecule type" value="Genomic_DNA"/>
</dbReference>
<dbReference type="GO" id="GO:0016020">
    <property type="term" value="C:membrane"/>
    <property type="evidence" value="ECO:0007669"/>
    <property type="project" value="InterPro"/>
</dbReference>
<dbReference type="SMART" id="SM00382">
    <property type="entry name" value="AAA"/>
    <property type="match status" value="1"/>
</dbReference>
<protein>
    <submittedName>
        <fullName evidence="6">Phosphate ABC transporter ATP-binding protein</fullName>
    </submittedName>
</protein>
<reference evidence="6" key="2">
    <citation type="submission" date="2020-01" db="EMBL/GenBank/DDBJ databases">
        <authorList>
            <person name="Campanaro S."/>
        </authorList>
    </citation>
    <scope>NUCLEOTIDE SEQUENCE</scope>
    <source>
        <strain evidence="6">AS06rmzACSIP_7</strain>
    </source>
</reference>